<keyword evidence="2" id="KW-0449">Lipoprotein</keyword>
<dbReference type="InterPro" id="IPR046357">
    <property type="entry name" value="PPIase_dom_sf"/>
</dbReference>
<evidence type="ECO:0000313" key="3">
    <source>
        <dbReference type="Proteomes" id="UP000002772"/>
    </source>
</evidence>
<reference evidence="3" key="1">
    <citation type="journal article" date="2011" name="Stand. Genomic Sci.">
        <title>Non-contiguous finished genome sequence of the opportunistic oral pathogen Prevotella multisaccharivorax type strain (PPPA20).</title>
        <authorList>
            <person name="Pati A."/>
            <person name="Gronow S."/>
            <person name="Lu M."/>
            <person name="Lapidus A."/>
            <person name="Nolan M."/>
            <person name="Lucas S."/>
            <person name="Hammon N."/>
            <person name="Deshpande S."/>
            <person name="Cheng J.F."/>
            <person name="Tapia R."/>
            <person name="Han C."/>
            <person name="Goodwin L."/>
            <person name="Pitluck S."/>
            <person name="Liolios K."/>
            <person name="Pagani I."/>
            <person name="Mavromatis K."/>
            <person name="Mikhailova N."/>
            <person name="Huntemann M."/>
            <person name="Chen A."/>
            <person name="Palaniappan K."/>
            <person name="Land M."/>
            <person name="Hauser L."/>
            <person name="Detter J.C."/>
            <person name="Brambilla E.M."/>
            <person name="Rohde M."/>
            <person name="Goker M."/>
            <person name="Woyke T."/>
            <person name="Bristow J."/>
            <person name="Eisen J.A."/>
            <person name="Markowitz V."/>
            <person name="Hugenholtz P."/>
            <person name="Kyrpides N.C."/>
            <person name="Klenk H.P."/>
            <person name="Ivanova N."/>
        </authorList>
    </citation>
    <scope>NUCLEOTIDE SEQUENCE [LARGE SCALE GENOMIC DNA]</scope>
    <source>
        <strain evidence="3">DSM 17128</strain>
    </source>
</reference>
<dbReference type="GO" id="GO:0003755">
    <property type="term" value="F:peptidyl-prolyl cis-trans isomerase activity"/>
    <property type="evidence" value="ECO:0007669"/>
    <property type="project" value="InterPro"/>
</dbReference>
<dbReference type="Gene3D" id="3.10.50.40">
    <property type="match status" value="1"/>
</dbReference>
<proteinExistence type="predicted"/>
<evidence type="ECO:0000256" key="1">
    <source>
        <dbReference type="SAM" id="SignalP"/>
    </source>
</evidence>
<feature type="signal peptide" evidence="1">
    <location>
        <begin position="1"/>
        <end position="27"/>
    </location>
</feature>
<dbReference type="HOGENOM" id="CLU_114525_0_0_10"/>
<dbReference type="OrthoDB" id="1096383at2"/>
<dbReference type="eggNOG" id="ENOG5032PII">
    <property type="taxonomic scope" value="Bacteria"/>
</dbReference>
<sequence length="222" mass="25040">MKPRHNKTHFRGGLFLSLLLISATLFTACHDDQTYADRVKRERSAINAYIADSSVNVISEDQFRQQNYTTDANKNQFVLFESSGLYMQIVRKGAGKPIAAGESARVLCRYTERNLLTDSIQLSNTISPYYYRYVEVMNVTNNSGTFSGSFEKATSLMNLAYGTTAIPSGWLAVLPYINIGRFVNPDDEPAKVRLIVPHDLGQTYAFRSVYPCLYDITFERGI</sequence>
<gene>
    <name evidence="2" type="ORF">Premu_2689</name>
</gene>
<dbReference type="AlphaFoldDB" id="F8NC71"/>
<protein>
    <submittedName>
        <fullName evidence="2">Putative lipoprotein</fullName>
    </submittedName>
</protein>
<dbReference type="Pfam" id="PF16109">
    <property type="entry name" value="DUF4827"/>
    <property type="match status" value="1"/>
</dbReference>
<keyword evidence="3" id="KW-1185">Reference proteome</keyword>
<evidence type="ECO:0000313" key="2">
    <source>
        <dbReference type="EMBL" id="EGN58042.1"/>
    </source>
</evidence>
<keyword evidence="1" id="KW-0732">Signal</keyword>
<accession>F8NC71</accession>
<dbReference type="RefSeq" id="WP_007575999.1">
    <property type="nucleotide sequence ID" value="NZ_BPTS01000002.1"/>
</dbReference>
<dbReference type="EMBL" id="GL945017">
    <property type="protein sequence ID" value="EGN58042.1"/>
    <property type="molecule type" value="Genomic_DNA"/>
</dbReference>
<dbReference type="InterPro" id="IPR032252">
    <property type="entry name" value="DUF4827"/>
</dbReference>
<dbReference type="Proteomes" id="UP000002772">
    <property type="component" value="Unassembled WGS sequence"/>
</dbReference>
<name>F8NC71_9BACT</name>
<dbReference type="PROSITE" id="PS51257">
    <property type="entry name" value="PROKAR_LIPOPROTEIN"/>
    <property type="match status" value="1"/>
</dbReference>
<organism evidence="2 3">
    <name type="scientific">Hallella multisaccharivorax DSM 17128</name>
    <dbReference type="NCBI Taxonomy" id="688246"/>
    <lineage>
        <taxon>Bacteria</taxon>
        <taxon>Pseudomonadati</taxon>
        <taxon>Bacteroidota</taxon>
        <taxon>Bacteroidia</taxon>
        <taxon>Bacteroidales</taxon>
        <taxon>Prevotellaceae</taxon>
        <taxon>Hallella</taxon>
    </lineage>
</organism>
<dbReference type="STRING" id="688246.Premu_2689"/>
<feature type="chain" id="PRO_5003381346" evidence="1">
    <location>
        <begin position="28"/>
        <end position="222"/>
    </location>
</feature>